<sequence length="18" mass="2042">MRYLLLSSACGLGRQSTW</sequence>
<dbReference type="EMBL" id="GBRH01190918">
    <property type="protein sequence ID" value="JAE06978.1"/>
    <property type="molecule type" value="Transcribed_RNA"/>
</dbReference>
<accession>A0A0A9FFE4</accession>
<reference evidence="1" key="2">
    <citation type="journal article" date="2015" name="Data Brief">
        <title>Shoot transcriptome of the giant reed, Arundo donax.</title>
        <authorList>
            <person name="Barrero R.A."/>
            <person name="Guerrero F.D."/>
            <person name="Moolhuijzen P."/>
            <person name="Goolsby J.A."/>
            <person name="Tidwell J."/>
            <person name="Bellgard S.E."/>
            <person name="Bellgard M.I."/>
        </authorList>
    </citation>
    <scope>NUCLEOTIDE SEQUENCE</scope>
    <source>
        <tissue evidence="1">Shoot tissue taken approximately 20 cm above the soil surface</tissue>
    </source>
</reference>
<organism evidence="1">
    <name type="scientific">Arundo donax</name>
    <name type="common">Giant reed</name>
    <name type="synonym">Donax arundinaceus</name>
    <dbReference type="NCBI Taxonomy" id="35708"/>
    <lineage>
        <taxon>Eukaryota</taxon>
        <taxon>Viridiplantae</taxon>
        <taxon>Streptophyta</taxon>
        <taxon>Embryophyta</taxon>
        <taxon>Tracheophyta</taxon>
        <taxon>Spermatophyta</taxon>
        <taxon>Magnoliopsida</taxon>
        <taxon>Liliopsida</taxon>
        <taxon>Poales</taxon>
        <taxon>Poaceae</taxon>
        <taxon>PACMAD clade</taxon>
        <taxon>Arundinoideae</taxon>
        <taxon>Arundineae</taxon>
        <taxon>Arundo</taxon>
    </lineage>
</organism>
<dbReference type="AlphaFoldDB" id="A0A0A9FFE4"/>
<proteinExistence type="predicted"/>
<name>A0A0A9FFE4_ARUDO</name>
<reference evidence="1" key="1">
    <citation type="submission" date="2014-09" db="EMBL/GenBank/DDBJ databases">
        <authorList>
            <person name="Magalhaes I.L.F."/>
            <person name="Oliveira U."/>
            <person name="Santos F.R."/>
            <person name="Vidigal T.H.D.A."/>
            <person name="Brescovit A.D."/>
            <person name="Santos A.J."/>
        </authorList>
    </citation>
    <scope>NUCLEOTIDE SEQUENCE</scope>
    <source>
        <tissue evidence="1">Shoot tissue taken approximately 20 cm above the soil surface</tissue>
    </source>
</reference>
<evidence type="ECO:0000313" key="1">
    <source>
        <dbReference type="EMBL" id="JAE06978.1"/>
    </source>
</evidence>
<protein>
    <submittedName>
        <fullName evidence="1">PtpRR9</fullName>
    </submittedName>
</protein>